<organism evidence="1 2">
    <name type="scientific">Candidatus Amesbacteria bacterium GW2011_GWC1_48_10</name>
    <dbReference type="NCBI Taxonomy" id="1618365"/>
    <lineage>
        <taxon>Bacteria</taxon>
        <taxon>Candidatus Amesiibacteriota</taxon>
    </lineage>
</organism>
<dbReference type="Pfam" id="PF13196">
    <property type="entry name" value="DUF4012"/>
    <property type="match status" value="1"/>
</dbReference>
<dbReference type="InterPro" id="IPR025101">
    <property type="entry name" value="DUF4012"/>
</dbReference>
<name>A0A0G1UF58_9BACT</name>
<accession>A0A0G1UF58</accession>
<gene>
    <name evidence="1" type="ORF">UY22_C0026G0006</name>
</gene>
<dbReference type="PROSITE" id="PS51257">
    <property type="entry name" value="PROKAR_LIPOPROTEIN"/>
    <property type="match status" value="1"/>
</dbReference>
<evidence type="ECO:0000313" key="2">
    <source>
        <dbReference type="Proteomes" id="UP000034877"/>
    </source>
</evidence>
<reference evidence="1 2" key="1">
    <citation type="journal article" date="2015" name="Nature">
        <title>rRNA introns, odd ribosomes, and small enigmatic genomes across a large radiation of phyla.</title>
        <authorList>
            <person name="Brown C.T."/>
            <person name="Hug L.A."/>
            <person name="Thomas B.C."/>
            <person name="Sharon I."/>
            <person name="Castelle C.J."/>
            <person name="Singh A."/>
            <person name="Wilkins M.J."/>
            <person name="Williams K.H."/>
            <person name="Banfield J.F."/>
        </authorList>
    </citation>
    <scope>NUCLEOTIDE SEQUENCE [LARGE SCALE GENOMIC DNA]</scope>
</reference>
<dbReference type="AlphaFoldDB" id="A0A0G1UF58"/>
<evidence type="ECO:0000313" key="1">
    <source>
        <dbReference type="EMBL" id="KKU92741.1"/>
    </source>
</evidence>
<dbReference type="Proteomes" id="UP000034877">
    <property type="component" value="Unassembled WGS sequence"/>
</dbReference>
<comment type="caution">
    <text evidence="1">The sequence shown here is derived from an EMBL/GenBank/DDBJ whole genome shotgun (WGS) entry which is preliminary data.</text>
</comment>
<protein>
    <recommendedName>
        <fullName evidence="3">DUF4012 domain-containing protein</fullName>
    </recommendedName>
</protein>
<proteinExistence type="predicted"/>
<sequence length="472" mass="53583">MKKVIILIGAGMLMLLGVGGSCGVSGVKILKGMAENRPGEFGRWQGVFRWCARGLPFVDNLPEWVGDKTYIVLLQNNTELRPTGGFMGSYIRARFKDGGLVDWTAQDIYEPDGKLAGHVEPPYPVQEAFRQGWWRLRDSNWDPDFASAAATVAWFLEQGGEEKIDGVMAINLELVNSILKILGPVEVVTYGETVTDKNLYNLAQSYAEVDWKPGSTQKRDFLGAVGTAVWERMKNIRPGQAVKLAGLVKAQLDKKQILVWIGEEKLQAEIREWGWDGGLGNYYGDYLYIVETNLGANKANCCINRELRHEVEIGDGELRERIEVEWQNDNPFENPRPPYFWGGDYIDYVRVVVPREARVVSVSVSGEKLRPQTQGDFARPSSLRQERSEEVWVEEERERVRIIGFWVVVPARERVAAEVKYELPGDEFADMYRVLVKRQPGIEKFAYRLTVNGIVRREGEVMKDERIEAGME</sequence>
<dbReference type="EMBL" id="LCPE01000026">
    <property type="protein sequence ID" value="KKU92741.1"/>
    <property type="molecule type" value="Genomic_DNA"/>
</dbReference>
<evidence type="ECO:0008006" key="3">
    <source>
        <dbReference type="Google" id="ProtNLM"/>
    </source>
</evidence>